<keyword evidence="1" id="KW-0732">Signal</keyword>
<protein>
    <submittedName>
        <fullName evidence="2">Uncharacterized protein</fullName>
    </submittedName>
</protein>
<dbReference type="Proteomes" id="UP000886748">
    <property type="component" value="Unassembled WGS sequence"/>
</dbReference>
<reference evidence="2" key="2">
    <citation type="journal article" date="2021" name="PeerJ">
        <title>Extensive microbial diversity within the chicken gut microbiome revealed by metagenomics and culture.</title>
        <authorList>
            <person name="Gilroy R."/>
            <person name="Ravi A."/>
            <person name="Getino M."/>
            <person name="Pursley I."/>
            <person name="Horton D.L."/>
            <person name="Alikhan N.F."/>
            <person name="Baker D."/>
            <person name="Gharbi K."/>
            <person name="Hall N."/>
            <person name="Watson M."/>
            <person name="Adriaenssens E.M."/>
            <person name="Foster-Nyarko E."/>
            <person name="Jarju S."/>
            <person name="Secka A."/>
            <person name="Antonio M."/>
            <person name="Oren A."/>
            <person name="Chaudhuri R.R."/>
            <person name="La Ragione R."/>
            <person name="Hildebrand F."/>
            <person name="Pallen M.J."/>
        </authorList>
    </citation>
    <scope>NUCLEOTIDE SEQUENCE</scope>
    <source>
        <strain evidence="2">CHK154-7741</strain>
    </source>
</reference>
<reference evidence="2" key="1">
    <citation type="submission" date="2020-10" db="EMBL/GenBank/DDBJ databases">
        <authorList>
            <person name="Gilroy R."/>
        </authorList>
    </citation>
    <scope>NUCLEOTIDE SEQUENCE</scope>
    <source>
        <strain evidence="2">CHK154-7741</strain>
    </source>
</reference>
<proteinExistence type="predicted"/>
<name>A0A9D1SSH4_9CLOT</name>
<accession>A0A9D1SSH4</accession>
<evidence type="ECO:0000256" key="1">
    <source>
        <dbReference type="SAM" id="SignalP"/>
    </source>
</evidence>
<feature type="chain" id="PRO_5039379879" evidence="1">
    <location>
        <begin position="23"/>
        <end position="189"/>
    </location>
</feature>
<gene>
    <name evidence="2" type="ORF">IAD26_08460</name>
</gene>
<dbReference type="AlphaFoldDB" id="A0A9D1SSH4"/>
<dbReference type="EMBL" id="DVOD01000060">
    <property type="protein sequence ID" value="HIU93147.1"/>
    <property type="molecule type" value="Genomic_DNA"/>
</dbReference>
<feature type="signal peptide" evidence="1">
    <location>
        <begin position="1"/>
        <end position="22"/>
    </location>
</feature>
<comment type="caution">
    <text evidence="2">The sequence shown here is derived from an EMBL/GenBank/DDBJ whole genome shotgun (WGS) entry which is preliminary data.</text>
</comment>
<organism evidence="2 3">
    <name type="scientific">Candidatus Limenecus avicola</name>
    <dbReference type="NCBI Taxonomy" id="2840847"/>
    <lineage>
        <taxon>Bacteria</taxon>
        <taxon>Bacillati</taxon>
        <taxon>Bacillota</taxon>
        <taxon>Clostridia</taxon>
        <taxon>Eubacteriales</taxon>
        <taxon>Clostridiaceae</taxon>
        <taxon>Clostridiaceae incertae sedis</taxon>
        <taxon>Candidatus Limenecus</taxon>
    </lineage>
</organism>
<sequence length="189" mass="21084">MKKPVSALFVVLMLFYNAFIPALCKTKSEQNDYIKIEQTTRHLHSRLSKKYTGYDYTIKNIYKTPVTIQSVSVWDNANNKVAYLSVKRTGMRAAAETMGVGIALALPTLCLSVVGAAVAVPFIIAGNQIGNVGANQEAHRYDKMQTEPVTLKPQEKIELKTMALHRHAPSMRIVFVNPLTDENMSLELK</sequence>
<evidence type="ECO:0000313" key="2">
    <source>
        <dbReference type="EMBL" id="HIU93147.1"/>
    </source>
</evidence>
<evidence type="ECO:0000313" key="3">
    <source>
        <dbReference type="Proteomes" id="UP000886748"/>
    </source>
</evidence>